<dbReference type="PANTHER" id="PTHR35889">
    <property type="entry name" value="CYCLOINULO-OLIGOSACCHARIDE FRUCTANOTRANSFERASE-RELATED"/>
    <property type="match status" value="1"/>
</dbReference>
<dbReference type="InterPro" id="IPR011444">
    <property type="entry name" value="DUF1549"/>
</dbReference>
<dbReference type="PROSITE" id="PS51257">
    <property type="entry name" value="PROKAR_LIPOPROTEIN"/>
    <property type="match status" value="1"/>
</dbReference>
<dbReference type="InterPro" id="IPR036909">
    <property type="entry name" value="Cyt_c-like_dom_sf"/>
</dbReference>
<dbReference type="PANTHER" id="PTHR35889:SF3">
    <property type="entry name" value="F-BOX DOMAIN-CONTAINING PROTEIN"/>
    <property type="match status" value="1"/>
</dbReference>
<dbReference type="KEGG" id="cmr:Cycma_3852"/>
<dbReference type="Pfam" id="PF07587">
    <property type="entry name" value="PSD1"/>
    <property type="match status" value="1"/>
</dbReference>
<dbReference type="SUPFAM" id="SSF46626">
    <property type="entry name" value="Cytochrome c"/>
    <property type="match status" value="1"/>
</dbReference>
<dbReference type="STRING" id="880070.Cycma_3852"/>
<accession>G0J5C7</accession>
<dbReference type="HOGENOM" id="CLU_005632_1_0_10"/>
<feature type="domain" description="DUF1549" evidence="1">
    <location>
        <begin position="161"/>
        <end position="373"/>
    </location>
</feature>
<evidence type="ECO:0000259" key="2">
    <source>
        <dbReference type="Pfam" id="PF07587"/>
    </source>
</evidence>
<dbReference type="InterPro" id="IPR022655">
    <property type="entry name" value="DUF1553"/>
</dbReference>
<feature type="domain" description="DUF1553" evidence="2">
    <location>
        <begin position="711"/>
        <end position="963"/>
    </location>
</feature>
<name>G0J5C7_CYCMS</name>
<dbReference type="InterPro" id="IPR011429">
    <property type="entry name" value="Cyt_c_Planctomycete-type"/>
</dbReference>
<evidence type="ECO:0000313" key="4">
    <source>
        <dbReference type="EMBL" id="AEL27563.1"/>
    </source>
</evidence>
<feature type="domain" description="Cytochrome C Planctomycete-type" evidence="3">
    <location>
        <begin position="54"/>
        <end position="114"/>
    </location>
</feature>
<dbReference type="GO" id="GO:0009055">
    <property type="term" value="F:electron transfer activity"/>
    <property type="evidence" value="ECO:0007669"/>
    <property type="project" value="InterPro"/>
</dbReference>
<sequence>MLMLIWRGCFYLLPAFFVMLVFSVLLSCNQESNQALPAQVDFNFHIKPILVQKCYLCHGPDPSSREAGLRLDLKEGATMRLESGNTAIVPAAVHQSALIDRITSDDPEVVMPPPSLKQDLSDYEVALIKKWIEEGAEYEPHWAFMPPETNKKVGKGDFSEQIDALINEKIDEKGLEISGKADKYQLIRRLSFVLTGLPPDIERVKQFVVDERPEAYTALVDEYLNHPAFGEKWASHWMDVVRYAETKGHEFDYQIQGAWRFRDYLIRAFNQDVPYDQLLKEQLMGDILSPPRENPVSGENESSLGTMFFTMSEGTHSPVDIKKDEADRIDNMIDVVGKSFQGLTVACAKCHDHKFDPIPTADYYGLYGMLGSTRFSPLPVGNAQIKFNTVSKATELKRKIKSLMAKEWAVPTDVDSIPVRFVNIKTVPESAKTVDVIADFRGLNLQGWKADGLAFGASTALGEPIFSSTSKTLKALSPGFASSQQFGRGIWGALRSPDFTVDKNFIGVKARGKGASIRIVMENFQLISYPIYGGLDQKVNDEVWQNYTFDLSAWKGRKVYIEILPGSFVRHQYIQKEDAYIEAEYAISFNEVWQTPELNDSETEVPFSQAVKHWVNGESSAKEIAFLNEKITKGKLKKDFPSALALKMECDSLGRLVKDSVFIQGVTEGFGGESSIFIRGNHSDPSKEKVPRIFLSGIFESQQPYRGKGSGRQQMVEMMLASDNPLTSRVMVNRIWHHVFGKGLVETVDNFGLQGKLPTHPELLDYLALAFVQNSWSIKTMIKNMVLTQAFQRSTYVGSMAMDPDNLYLSRYSIRRLEAEGIRDAVLKAAGTLDRTMFGKPVPVHLTDFMQGRGRPGDSGPLDGNGRRSVYLEVRRNFLDRMMTAFDRPTPFTTFGKRDVTNVPAQSLFLMNDPFIAEQANHMAIKLLNNRDLIKDEDKINDAYLRAFARLPSADEMSKGLAFVNKTKIQLSSHAQTDKDLDVLAWKEYCHALFNMKSFIYLM</sequence>
<dbReference type="Pfam" id="PF07583">
    <property type="entry name" value="PSCyt2"/>
    <property type="match status" value="1"/>
</dbReference>
<evidence type="ECO:0000259" key="3">
    <source>
        <dbReference type="Pfam" id="PF07635"/>
    </source>
</evidence>
<dbReference type="eggNOG" id="COG2010">
    <property type="taxonomic scope" value="Bacteria"/>
</dbReference>
<protein>
    <recommendedName>
        <fullName evidence="6">Cytochrome c domain-containing protein</fullName>
    </recommendedName>
</protein>
<dbReference type="Proteomes" id="UP000001635">
    <property type="component" value="Chromosome"/>
</dbReference>
<dbReference type="AlphaFoldDB" id="G0J5C7"/>
<dbReference type="EMBL" id="CP002955">
    <property type="protein sequence ID" value="AEL27563.1"/>
    <property type="molecule type" value="Genomic_DNA"/>
</dbReference>
<reference evidence="5" key="1">
    <citation type="submission" date="2011-07" db="EMBL/GenBank/DDBJ databases">
        <title>The complete genome of Cyclobacterium marinum DSM 745.</title>
        <authorList>
            <person name="Lucas S."/>
            <person name="Han J."/>
            <person name="Lapidus A."/>
            <person name="Bruce D."/>
            <person name="Goodwin L."/>
            <person name="Pitluck S."/>
            <person name="Peters L."/>
            <person name="Kyrpides N."/>
            <person name="Mavromatis K."/>
            <person name="Ivanova N."/>
            <person name="Ovchinnikova G."/>
            <person name="Chertkov O."/>
            <person name="Detter J.C."/>
            <person name="Tapia R."/>
            <person name="Han C."/>
            <person name="Land M."/>
            <person name="Hauser L."/>
            <person name="Markowitz V."/>
            <person name="Cheng J.-F."/>
            <person name="Hugenholtz P."/>
            <person name="Woyke T."/>
            <person name="Wu D."/>
            <person name="Tindall B."/>
            <person name="Schuetze A."/>
            <person name="Brambilla E."/>
            <person name="Klenk H.-P."/>
            <person name="Eisen J.A."/>
        </authorList>
    </citation>
    <scope>NUCLEOTIDE SEQUENCE [LARGE SCALE GENOMIC DNA]</scope>
    <source>
        <strain evidence="5">ATCC 25205 / DSM 745 / LMG 13164 / NCIMB 1802</strain>
    </source>
</reference>
<keyword evidence="5" id="KW-1185">Reference proteome</keyword>
<dbReference type="Pfam" id="PF07635">
    <property type="entry name" value="PSCyt1"/>
    <property type="match status" value="1"/>
</dbReference>
<gene>
    <name evidence="4" type="ordered locus">Cycma_3852</name>
</gene>
<evidence type="ECO:0000313" key="5">
    <source>
        <dbReference type="Proteomes" id="UP000001635"/>
    </source>
</evidence>
<evidence type="ECO:0008006" key="6">
    <source>
        <dbReference type="Google" id="ProtNLM"/>
    </source>
</evidence>
<dbReference type="GO" id="GO:0020037">
    <property type="term" value="F:heme binding"/>
    <property type="evidence" value="ECO:0007669"/>
    <property type="project" value="InterPro"/>
</dbReference>
<organism evidence="4 5">
    <name type="scientific">Cyclobacterium marinum (strain ATCC 25205 / DSM 745 / LMG 13164 / NCIMB 1802)</name>
    <name type="common">Flectobacillus marinus</name>
    <dbReference type="NCBI Taxonomy" id="880070"/>
    <lineage>
        <taxon>Bacteria</taxon>
        <taxon>Pseudomonadati</taxon>
        <taxon>Bacteroidota</taxon>
        <taxon>Cytophagia</taxon>
        <taxon>Cytophagales</taxon>
        <taxon>Cyclobacteriaceae</taxon>
        <taxon>Cyclobacterium</taxon>
    </lineage>
</organism>
<evidence type="ECO:0000259" key="1">
    <source>
        <dbReference type="Pfam" id="PF07583"/>
    </source>
</evidence>
<proteinExistence type="predicted"/>